<sequence>MSITEYVAALGGMLASLGAVGLLAAGVIRAKARH</sequence>
<proteinExistence type="predicted"/>
<reference evidence="3" key="1">
    <citation type="submission" date="2016-10" db="EMBL/GenBank/DDBJ databases">
        <authorList>
            <person name="Varghese N."/>
            <person name="Submissions S."/>
        </authorList>
    </citation>
    <scope>NUCLEOTIDE SEQUENCE [LARGE SCALE GENOMIC DNA]</scope>
    <source>
        <strain evidence="3">IMMIB L-1606</strain>
    </source>
</reference>
<organism evidence="2 3">
    <name type="scientific">Pseudarthrobacter equi</name>
    <dbReference type="NCBI Taxonomy" id="728066"/>
    <lineage>
        <taxon>Bacteria</taxon>
        <taxon>Bacillati</taxon>
        <taxon>Actinomycetota</taxon>
        <taxon>Actinomycetes</taxon>
        <taxon>Micrococcales</taxon>
        <taxon>Micrococcaceae</taxon>
        <taxon>Pseudarthrobacter</taxon>
    </lineage>
</organism>
<keyword evidence="1" id="KW-1133">Transmembrane helix</keyword>
<evidence type="ECO:0000256" key="1">
    <source>
        <dbReference type="SAM" id="Phobius"/>
    </source>
</evidence>
<gene>
    <name evidence="2" type="ORF">SAMN04489743_3352</name>
</gene>
<dbReference type="AlphaFoldDB" id="A0A1H2B1M0"/>
<evidence type="ECO:0000313" key="3">
    <source>
        <dbReference type="Proteomes" id="UP000198751"/>
    </source>
</evidence>
<keyword evidence="3" id="KW-1185">Reference proteome</keyword>
<name>A0A1H2B1M0_9MICC</name>
<dbReference type="Proteomes" id="UP000198751">
    <property type="component" value="Chromosome I"/>
</dbReference>
<feature type="transmembrane region" description="Helical" evidence="1">
    <location>
        <begin position="6"/>
        <end position="28"/>
    </location>
</feature>
<keyword evidence="1" id="KW-0472">Membrane</keyword>
<dbReference type="EMBL" id="LT629779">
    <property type="protein sequence ID" value="SDT51972.1"/>
    <property type="molecule type" value="Genomic_DNA"/>
</dbReference>
<protein>
    <submittedName>
        <fullName evidence="2">Uncharacterized protein</fullName>
    </submittedName>
</protein>
<evidence type="ECO:0000313" key="2">
    <source>
        <dbReference type="EMBL" id="SDT51972.1"/>
    </source>
</evidence>
<accession>A0A1H2B1M0</accession>
<keyword evidence="1" id="KW-0812">Transmembrane</keyword>